<proteinExistence type="predicted"/>
<sequence>MSRSGLVSAPVAGPDLANEANVTAPEFCLFDWEDWGLAPRGLDAAGPEQSPVLPERLVVYLVSQGFGQHA</sequence>
<organism evidence="1 2">
    <name type="scientific">Streptomyces mirabilis</name>
    <dbReference type="NCBI Taxonomy" id="68239"/>
    <lineage>
        <taxon>Bacteria</taxon>
        <taxon>Bacillati</taxon>
        <taxon>Actinomycetota</taxon>
        <taxon>Actinomycetes</taxon>
        <taxon>Kitasatosporales</taxon>
        <taxon>Streptomycetaceae</taxon>
        <taxon>Streptomyces</taxon>
    </lineage>
</organism>
<dbReference type="Proteomes" id="UP000181942">
    <property type="component" value="Unassembled WGS sequence"/>
</dbReference>
<protein>
    <submittedName>
        <fullName evidence="1">Uncharacterized protein</fullName>
    </submittedName>
</protein>
<dbReference type="AlphaFoldDB" id="A0A1I2JNV7"/>
<evidence type="ECO:0000313" key="1">
    <source>
        <dbReference type="EMBL" id="SFF54456.1"/>
    </source>
</evidence>
<evidence type="ECO:0000313" key="2">
    <source>
        <dbReference type="Proteomes" id="UP000181942"/>
    </source>
</evidence>
<gene>
    <name evidence="1" type="ORF">SAMN02787118_108171</name>
</gene>
<dbReference type="EMBL" id="FONR01000008">
    <property type="protein sequence ID" value="SFF54456.1"/>
    <property type="molecule type" value="Genomic_DNA"/>
</dbReference>
<name>A0A1I2JNV7_9ACTN</name>
<reference evidence="1 2" key="1">
    <citation type="submission" date="2016-10" db="EMBL/GenBank/DDBJ databases">
        <authorList>
            <person name="de Groot N.N."/>
        </authorList>
    </citation>
    <scope>NUCLEOTIDE SEQUENCE [LARGE SCALE GENOMIC DNA]</scope>
    <source>
        <strain evidence="1 2">OK461</strain>
    </source>
</reference>
<accession>A0A1I2JNV7</accession>